<dbReference type="PROSITE" id="PS50075">
    <property type="entry name" value="CARRIER"/>
    <property type="match status" value="1"/>
</dbReference>
<organism evidence="2 3">
    <name type="scientific">Nonomuraea spiralis</name>
    <dbReference type="NCBI Taxonomy" id="46182"/>
    <lineage>
        <taxon>Bacteria</taxon>
        <taxon>Bacillati</taxon>
        <taxon>Actinomycetota</taxon>
        <taxon>Actinomycetes</taxon>
        <taxon>Streptosporangiales</taxon>
        <taxon>Streptosporangiaceae</taxon>
        <taxon>Nonomuraea</taxon>
    </lineage>
</organism>
<dbReference type="Proteomes" id="UP001589647">
    <property type="component" value="Unassembled WGS sequence"/>
</dbReference>
<dbReference type="Gene3D" id="1.10.1200.10">
    <property type="entry name" value="ACP-like"/>
    <property type="match status" value="1"/>
</dbReference>
<reference evidence="2 3" key="1">
    <citation type="submission" date="2024-09" db="EMBL/GenBank/DDBJ databases">
        <authorList>
            <person name="Sun Q."/>
            <person name="Mori K."/>
        </authorList>
    </citation>
    <scope>NUCLEOTIDE SEQUENCE [LARGE SCALE GENOMIC DNA]</scope>
    <source>
        <strain evidence="2 3">CCM 3426</strain>
    </source>
</reference>
<evidence type="ECO:0000313" key="2">
    <source>
        <dbReference type="EMBL" id="MFB9204701.1"/>
    </source>
</evidence>
<protein>
    <submittedName>
        <fullName evidence="2">Acyl carrier protein</fullName>
    </submittedName>
</protein>
<dbReference type="RefSeq" id="WP_125637904.1">
    <property type="nucleotide sequence ID" value="NZ_BMRC01000013.1"/>
</dbReference>
<evidence type="ECO:0000259" key="1">
    <source>
        <dbReference type="PROSITE" id="PS50075"/>
    </source>
</evidence>
<accession>A0ABV5IJJ0</accession>
<sequence length="87" mass="9341">MTGELSLSELREKVGDIWYDVLDVPEGLEAATFSDLEGEFAAAARLVGRIKEELGISIDVGDVFDADPNLEALVERVALDAHVPTAV</sequence>
<proteinExistence type="predicted"/>
<keyword evidence="3" id="KW-1185">Reference proteome</keyword>
<feature type="domain" description="Carrier" evidence="1">
    <location>
        <begin position="5"/>
        <end position="81"/>
    </location>
</feature>
<dbReference type="InterPro" id="IPR036736">
    <property type="entry name" value="ACP-like_sf"/>
</dbReference>
<gene>
    <name evidence="2" type="ORF">ACFFV7_26150</name>
</gene>
<dbReference type="EMBL" id="JBHMEI010000020">
    <property type="protein sequence ID" value="MFB9204701.1"/>
    <property type="molecule type" value="Genomic_DNA"/>
</dbReference>
<dbReference type="Pfam" id="PF00550">
    <property type="entry name" value="PP-binding"/>
    <property type="match status" value="1"/>
</dbReference>
<dbReference type="InterPro" id="IPR009081">
    <property type="entry name" value="PP-bd_ACP"/>
</dbReference>
<name>A0ABV5IJJ0_9ACTN</name>
<comment type="caution">
    <text evidence="2">The sequence shown here is derived from an EMBL/GenBank/DDBJ whole genome shotgun (WGS) entry which is preliminary data.</text>
</comment>
<evidence type="ECO:0000313" key="3">
    <source>
        <dbReference type="Proteomes" id="UP001589647"/>
    </source>
</evidence>
<dbReference type="SUPFAM" id="SSF47336">
    <property type="entry name" value="ACP-like"/>
    <property type="match status" value="1"/>
</dbReference>